<dbReference type="Proteomes" id="UP001642260">
    <property type="component" value="Unassembled WGS sequence"/>
</dbReference>
<evidence type="ECO:0000313" key="3">
    <source>
        <dbReference type="Proteomes" id="UP001642260"/>
    </source>
</evidence>
<protein>
    <submittedName>
        <fullName evidence="2">Uncharacterized protein</fullName>
    </submittedName>
</protein>
<evidence type="ECO:0000313" key="2">
    <source>
        <dbReference type="EMBL" id="CAH8392585.1"/>
    </source>
</evidence>
<comment type="caution">
    <text evidence="2">The sequence shown here is derived from an EMBL/GenBank/DDBJ whole genome shotgun (WGS) entry which is preliminary data.</text>
</comment>
<reference evidence="2 3" key="1">
    <citation type="submission" date="2022-03" db="EMBL/GenBank/DDBJ databases">
        <authorList>
            <person name="Macdonald S."/>
            <person name="Ahmed S."/>
            <person name="Newling K."/>
        </authorList>
    </citation>
    <scope>NUCLEOTIDE SEQUENCE [LARGE SCALE GENOMIC DNA]</scope>
</reference>
<evidence type="ECO:0000256" key="1">
    <source>
        <dbReference type="SAM" id="MobiDB-lite"/>
    </source>
</evidence>
<accession>A0ABC8M9P9</accession>
<proteinExistence type="predicted"/>
<sequence length="67" mass="7227">MAGFEKKQGTRRKPLRPLVAGASNKMKTAQMMASKRQVAKTGSRQGDNSKQGEEKGSLNPKQGPAKN</sequence>
<feature type="compositionally biased region" description="Polar residues" evidence="1">
    <location>
        <begin position="40"/>
        <end position="49"/>
    </location>
</feature>
<feature type="region of interest" description="Disordered" evidence="1">
    <location>
        <begin position="1"/>
        <end position="67"/>
    </location>
</feature>
<dbReference type="EMBL" id="CAKOAT010997113">
    <property type="protein sequence ID" value="CAH8392585.1"/>
    <property type="molecule type" value="Genomic_DNA"/>
</dbReference>
<organism evidence="2 3">
    <name type="scientific">Eruca vesicaria subsp. sativa</name>
    <name type="common">Garden rocket</name>
    <name type="synonym">Eruca sativa</name>
    <dbReference type="NCBI Taxonomy" id="29727"/>
    <lineage>
        <taxon>Eukaryota</taxon>
        <taxon>Viridiplantae</taxon>
        <taxon>Streptophyta</taxon>
        <taxon>Embryophyta</taxon>
        <taxon>Tracheophyta</taxon>
        <taxon>Spermatophyta</taxon>
        <taxon>Magnoliopsida</taxon>
        <taxon>eudicotyledons</taxon>
        <taxon>Gunneridae</taxon>
        <taxon>Pentapetalae</taxon>
        <taxon>rosids</taxon>
        <taxon>malvids</taxon>
        <taxon>Brassicales</taxon>
        <taxon>Brassicaceae</taxon>
        <taxon>Brassiceae</taxon>
        <taxon>Eruca</taxon>
    </lineage>
</organism>
<dbReference type="AlphaFoldDB" id="A0ABC8M9P9"/>
<gene>
    <name evidence="2" type="ORF">ERUC_LOCUS45068</name>
</gene>
<name>A0ABC8M9P9_ERUVS</name>
<keyword evidence="3" id="KW-1185">Reference proteome</keyword>